<dbReference type="RefSeq" id="WP_272743673.1">
    <property type="nucleotide sequence ID" value="NZ_JAQQKV010000001.1"/>
</dbReference>
<reference evidence="5 6" key="1">
    <citation type="submission" date="2023-01" db="EMBL/GenBank/DDBJ databases">
        <title>Novel species of the genus Asticcacaulis isolated from rivers.</title>
        <authorList>
            <person name="Lu H."/>
        </authorList>
    </citation>
    <scope>NUCLEOTIDE SEQUENCE [LARGE SCALE GENOMIC DNA]</scope>
    <source>
        <strain evidence="5 6">LKC15W</strain>
    </source>
</reference>
<dbReference type="InterPro" id="IPR035421">
    <property type="entry name" value="Terminase_6C"/>
</dbReference>
<accession>A0ABT5HGK1</accession>
<dbReference type="Pfam" id="PF17289">
    <property type="entry name" value="Terminase_6C"/>
    <property type="match status" value="1"/>
</dbReference>
<keyword evidence="6" id="KW-1185">Reference proteome</keyword>
<evidence type="ECO:0000313" key="6">
    <source>
        <dbReference type="Proteomes" id="UP001218579"/>
    </source>
</evidence>
<dbReference type="Gene3D" id="3.40.50.300">
    <property type="entry name" value="P-loop containing nucleotide triphosphate hydrolases"/>
    <property type="match status" value="1"/>
</dbReference>
<protein>
    <submittedName>
        <fullName evidence="5">Terminase family protein</fullName>
    </submittedName>
</protein>
<feature type="compositionally biased region" description="Basic and acidic residues" evidence="2">
    <location>
        <begin position="104"/>
        <end position="127"/>
    </location>
</feature>
<evidence type="ECO:0000313" key="5">
    <source>
        <dbReference type="EMBL" id="MDC7675366.1"/>
    </source>
</evidence>
<dbReference type="InterPro" id="IPR010332">
    <property type="entry name" value="ATPase_terminase-su_N"/>
</dbReference>
<evidence type="ECO:0000256" key="2">
    <source>
        <dbReference type="SAM" id="MobiDB-lite"/>
    </source>
</evidence>
<comment type="caution">
    <text evidence="5">The sequence shown here is derived from an EMBL/GenBank/DDBJ whole genome shotgun (WGS) entry which is preliminary data.</text>
</comment>
<dbReference type="Gene3D" id="3.30.420.240">
    <property type="match status" value="1"/>
</dbReference>
<dbReference type="Pfam" id="PF03237">
    <property type="entry name" value="Terminase_6N"/>
    <property type="match status" value="1"/>
</dbReference>
<proteinExistence type="predicted"/>
<dbReference type="InterPro" id="IPR027417">
    <property type="entry name" value="P-loop_NTPase"/>
</dbReference>
<dbReference type="Pfam" id="PF06056">
    <property type="entry name" value="Terminase_5"/>
    <property type="match status" value="1"/>
</dbReference>
<dbReference type="EMBL" id="JAQQKV010000001">
    <property type="protein sequence ID" value="MDC7675366.1"/>
    <property type="molecule type" value="Genomic_DNA"/>
</dbReference>
<feature type="region of interest" description="Disordered" evidence="2">
    <location>
        <begin position="102"/>
        <end position="127"/>
    </location>
</feature>
<organism evidence="5 6">
    <name type="scientific">Asticcacaulis machinosus</name>
    <dbReference type="NCBI Taxonomy" id="2984211"/>
    <lineage>
        <taxon>Bacteria</taxon>
        <taxon>Pseudomonadati</taxon>
        <taxon>Pseudomonadota</taxon>
        <taxon>Alphaproteobacteria</taxon>
        <taxon>Caulobacterales</taxon>
        <taxon>Caulobacteraceae</taxon>
        <taxon>Asticcacaulis</taxon>
    </lineage>
</organism>
<keyword evidence="1" id="KW-1188">Viral release from host cell</keyword>
<sequence length="598" mass="68113">MTCIDPSYIPYDARRMARSLYWRGWGVSEIAEELNLNPSSVSSWKNRDKWDDAPAIRKAEDCVLTRYNTLIMKEKKTGSDFKEIDLIGRQFERFARVQRYQEPGGHEGDLNPKVENRNKGPKKAPDKNLIDAESAAKLIEAFSEGLFQYQEGWRDSSSYRTRFILKSRQIGATYYFAREAFIRGLETGNNQIFISASRAQANIFRQYIVEFVRAATGIKLTGDPMVIERTDAEGNMLEPFTLYFLGTNYRTAQGYHGDVYIDETFWIYGFDEIFKVASAMATHKRYRRTLFSTPSTIAHQAYHMWTGERFNRRRAKDKRVKIDVSHNVLKDGHLGPDGIWRQIISVHDAIAGGFDLVDLDELMIDYSVAEFANLFLCEFIDDSESCFPLSLVRPCMVDSYEVWDDYEPYALRPYAGECWIGYDPNKGNVGDPAGLVVLAAPRNSKGKFRVLERVRLIGKDFEEQAAEIKKYCRKYNVTEIAIDTQGVGEGVYQIVKQWFPTARSVQYSSQSKGQMVLKAQNVMRNGRLEFDAGWIDLYAALASIHPQITASGRDVTYVSRRSAETGHGDIAWALLNALSCEPMNATDGVTPTATVEFF</sequence>
<evidence type="ECO:0000256" key="1">
    <source>
        <dbReference type="ARBA" id="ARBA00022612"/>
    </source>
</evidence>
<feature type="domain" description="Terminase large subunit gp17-like C-terminal" evidence="4">
    <location>
        <begin position="420"/>
        <end position="579"/>
    </location>
</feature>
<feature type="domain" description="Terminase ATPase subunit N-terminal" evidence="3">
    <location>
        <begin position="12"/>
        <end position="67"/>
    </location>
</feature>
<dbReference type="Proteomes" id="UP001218579">
    <property type="component" value="Unassembled WGS sequence"/>
</dbReference>
<name>A0ABT5HGK1_9CAUL</name>
<evidence type="ECO:0000259" key="4">
    <source>
        <dbReference type="Pfam" id="PF17289"/>
    </source>
</evidence>
<evidence type="ECO:0000259" key="3">
    <source>
        <dbReference type="Pfam" id="PF06056"/>
    </source>
</evidence>
<gene>
    <name evidence="5" type="ORF">PQU98_04445</name>
</gene>